<evidence type="ECO:0000256" key="2">
    <source>
        <dbReference type="ARBA" id="ARBA00022723"/>
    </source>
</evidence>
<dbReference type="InterPro" id="IPR036856">
    <property type="entry name" value="Ald_Oxase/Xan_DH_a/b_sf"/>
</dbReference>
<dbReference type="EMBL" id="CP014518">
    <property type="protein sequence ID" value="AMM33792.1"/>
    <property type="molecule type" value="Genomic_DNA"/>
</dbReference>
<dbReference type="InterPro" id="IPR001041">
    <property type="entry name" value="2Fe-2S_ferredoxin-type"/>
</dbReference>
<evidence type="ECO:0000256" key="1">
    <source>
        <dbReference type="ARBA" id="ARBA00006849"/>
    </source>
</evidence>
<dbReference type="InterPro" id="IPR036884">
    <property type="entry name" value="2Fe-2S-bd_dom_sf"/>
</dbReference>
<dbReference type="PANTHER" id="PTHR11908:SF157">
    <property type="entry name" value="XANTHINE DEHYDROGENASE SUBUNIT D-RELATED"/>
    <property type="match status" value="1"/>
</dbReference>
<feature type="domain" description="2Fe-2S ferredoxin-type" evidence="6">
    <location>
        <begin position="17"/>
        <end position="92"/>
    </location>
</feature>
<dbReference type="Gene3D" id="1.10.150.120">
    <property type="entry name" value="[2Fe-2S]-binding domain"/>
    <property type="match status" value="1"/>
</dbReference>
<dbReference type="InterPro" id="IPR000674">
    <property type="entry name" value="Ald_Oxase/Xan_DH_a/b"/>
</dbReference>
<dbReference type="InterPro" id="IPR002888">
    <property type="entry name" value="2Fe-2S-bd"/>
</dbReference>
<evidence type="ECO:0000256" key="3">
    <source>
        <dbReference type="ARBA" id="ARBA00023002"/>
    </source>
</evidence>
<dbReference type="Gene3D" id="3.10.20.30">
    <property type="match status" value="1"/>
</dbReference>
<comment type="similarity">
    <text evidence="1">Belongs to the xanthine dehydrogenase family.</text>
</comment>
<keyword evidence="8" id="KW-1185">Reference proteome</keyword>
<dbReference type="InterPro" id="IPR036010">
    <property type="entry name" value="2Fe-2S_ferredoxin-like_sf"/>
</dbReference>
<evidence type="ECO:0000256" key="5">
    <source>
        <dbReference type="SAM" id="MobiDB-lite"/>
    </source>
</evidence>
<dbReference type="SUPFAM" id="SSF47741">
    <property type="entry name" value="CO dehydrogenase ISP C-domain like"/>
    <property type="match status" value="1"/>
</dbReference>
<dbReference type="Gene3D" id="3.90.1170.50">
    <property type="entry name" value="Aldehyde oxidase/xanthine dehydrogenase, a/b hammerhead"/>
    <property type="match status" value="1"/>
</dbReference>
<dbReference type="PATRIC" id="fig|37927.3.peg.3210"/>
<sequence>MTTVPSAAGETPSPSPREGEALVDGRPVPVRPEPGQCLRTWLRDNGALGVKKGCDAGDCGACTVHVDGAPVHSCIYPAHRASGRTVTTVQGLGTPEHLHPTQEAFLRAGGFQCGFCTAGMIMTACTFTDRELADLPRSLKGNLCRCTGYRSIEDAVRGRVNVDEGFGGVGSSTGAPQGPGVVTGTARYTMDIDPADLPGALLHAAVVRSPHAHARVLGIDSSRALREPGVVAVLTHEDAPAVRFSSAQHELYTDDPDDTRILDDVVRHVGQRVALVVAETPRAADRAARLVEVRYEVLPAVLDPEQADAPGAPALHAGREPEESRIADPGRNILAEAHGEIGNLEDGLAAAAVTHEGTYRTHRLSHVALETHGSIAWTDGEGRLVVRSSTQVPFLVRRTLARILGLPQERVRVFCERVGGGFGGKQEVLTEDLAALATLATGRPVKLELSRSEVFSATTVRHPFRIRVRAGADAEGRLTALGVDVRVDTGAYGNHGPGVMFHGCGESLSVYRAPNKKVDACVVYTNNVPSGAFRGYGLSQMIFAVESAMSELAAQLHLDPLEFRRRNVVGVEDPMISMHEQPEEDVHFGSYGLDQCIDLVRDALARGRDREAAAETAGHADPLGPEWKVGEGTAIAMIDTVPPRGHHAHARVRLLPGGRYEARVGTAEFGNGTSTVHAQLVATALGTTTDRVVLRQSDSDLLEHDTGAFGSTGTVVAGQATDAAARELADTLRAAAAARTGSDAAQCEIAGPVVRTPHGGVELDALLGDVAEGSDEERYVGRGHWGGTPRSVSFNVHGFRVAVNTGTGELRILQSVQAADAGKVMNPHQCRGQVEGGIAQAIGAVLHEQIRIDATGRVTTDILRQYHVPAFADIPRSEVYFADTEDSLGPRGAKSMSESPFNPVAPAMANAIRDAIGIRFTATPIARDTLHAALCARDEDPAP</sequence>
<dbReference type="Pfam" id="PF20256">
    <property type="entry name" value="MoCoBD_2"/>
    <property type="match status" value="1"/>
</dbReference>
<dbReference type="PROSITE" id="PS51085">
    <property type="entry name" value="2FE2S_FER_2"/>
    <property type="match status" value="1"/>
</dbReference>
<dbReference type="STRING" id="37927.SA2016_3127"/>
<name>A0A127A7Z0_9MICC</name>
<dbReference type="Pfam" id="PF00111">
    <property type="entry name" value="Fer2"/>
    <property type="match status" value="1"/>
</dbReference>
<dbReference type="SUPFAM" id="SSF56003">
    <property type="entry name" value="Molybdenum cofactor-binding domain"/>
    <property type="match status" value="1"/>
</dbReference>
<dbReference type="InterPro" id="IPR008274">
    <property type="entry name" value="AldOxase/xan_DH_MoCoBD1"/>
</dbReference>
<feature type="region of interest" description="Disordered" evidence="5">
    <location>
        <begin position="306"/>
        <end position="325"/>
    </location>
</feature>
<dbReference type="InterPro" id="IPR037165">
    <property type="entry name" value="AldOxase/xan_DH_Mopterin-bd_sf"/>
</dbReference>
<keyword evidence="3" id="KW-0560">Oxidoreductase</keyword>
<dbReference type="RefSeq" id="WP_066499762.1">
    <property type="nucleotide sequence ID" value="NZ_BJMO01000021.1"/>
</dbReference>
<dbReference type="InterPro" id="IPR016208">
    <property type="entry name" value="Ald_Oxase/xanthine_DH-like"/>
</dbReference>
<dbReference type="SUPFAM" id="SSF54665">
    <property type="entry name" value="CO dehydrogenase molybdoprotein N-domain-like"/>
    <property type="match status" value="1"/>
</dbReference>
<dbReference type="KEGG" id="satk:SA2016_3127"/>
<keyword evidence="2" id="KW-0479">Metal-binding</keyword>
<dbReference type="GO" id="GO:0016491">
    <property type="term" value="F:oxidoreductase activity"/>
    <property type="evidence" value="ECO:0007669"/>
    <property type="project" value="UniProtKB-KW"/>
</dbReference>
<keyword evidence="4" id="KW-0408">Iron</keyword>
<dbReference type="GO" id="GO:0005506">
    <property type="term" value="F:iron ion binding"/>
    <property type="evidence" value="ECO:0007669"/>
    <property type="project" value="InterPro"/>
</dbReference>
<dbReference type="OrthoDB" id="9758509at2"/>
<reference evidence="7 8" key="1">
    <citation type="submission" date="2016-02" db="EMBL/GenBank/DDBJ databases">
        <title>Complete genome of Sinomonas atrocyanea KCTC 3377.</title>
        <authorList>
            <person name="Kim K.M."/>
        </authorList>
    </citation>
    <scope>NUCLEOTIDE SEQUENCE [LARGE SCALE GENOMIC DNA]</scope>
    <source>
        <strain evidence="7 8">KCTC 3377</strain>
    </source>
</reference>
<proteinExistence type="inferred from homology"/>
<evidence type="ECO:0000313" key="7">
    <source>
        <dbReference type="EMBL" id="AMM33792.1"/>
    </source>
</evidence>
<dbReference type="CDD" id="cd00207">
    <property type="entry name" value="fer2"/>
    <property type="match status" value="1"/>
</dbReference>
<accession>A0A127A7Z0</accession>
<dbReference type="Pfam" id="PF01799">
    <property type="entry name" value="Fer2_2"/>
    <property type="match status" value="1"/>
</dbReference>
<evidence type="ECO:0000259" key="6">
    <source>
        <dbReference type="PROSITE" id="PS51085"/>
    </source>
</evidence>
<dbReference type="InterPro" id="IPR012675">
    <property type="entry name" value="Beta-grasp_dom_sf"/>
</dbReference>
<evidence type="ECO:0000313" key="8">
    <source>
        <dbReference type="Proteomes" id="UP000070134"/>
    </source>
</evidence>
<dbReference type="Gene3D" id="3.30.365.10">
    <property type="entry name" value="Aldehyde oxidase/xanthine dehydrogenase, molybdopterin binding domain"/>
    <property type="match status" value="4"/>
</dbReference>
<dbReference type="Pfam" id="PF01315">
    <property type="entry name" value="Ald_Xan_dh_C"/>
    <property type="match status" value="1"/>
</dbReference>
<dbReference type="InterPro" id="IPR046867">
    <property type="entry name" value="AldOxase/xan_DH_MoCoBD2"/>
</dbReference>
<dbReference type="SMART" id="SM01008">
    <property type="entry name" value="Ald_Xan_dh_C"/>
    <property type="match status" value="1"/>
</dbReference>
<organism evidence="7 8">
    <name type="scientific">Sinomonas atrocyanea</name>
    <dbReference type="NCBI Taxonomy" id="37927"/>
    <lineage>
        <taxon>Bacteria</taxon>
        <taxon>Bacillati</taxon>
        <taxon>Actinomycetota</taxon>
        <taxon>Actinomycetes</taxon>
        <taxon>Micrococcales</taxon>
        <taxon>Micrococcaceae</taxon>
        <taxon>Sinomonas</taxon>
    </lineage>
</organism>
<dbReference type="PANTHER" id="PTHR11908">
    <property type="entry name" value="XANTHINE DEHYDROGENASE"/>
    <property type="match status" value="1"/>
</dbReference>
<dbReference type="GO" id="GO:0051537">
    <property type="term" value="F:2 iron, 2 sulfur cluster binding"/>
    <property type="evidence" value="ECO:0007669"/>
    <property type="project" value="InterPro"/>
</dbReference>
<dbReference type="InterPro" id="IPR006058">
    <property type="entry name" value="2Fe2S_fd_BS"/>
</dbReference>
<dbReference type="Pfam" id="PF02738">
    <property type="entry name" value="MoCoBD_1"/>
    <property type="match status" value="1"/>
</dbReference>
<dbReference type="AlphaFoldDB" id="A0A127A7Z0"/>
<dbReference type="Proteomes" id="UP000070134">
    <property type="component" value="Chromosome"/>
</dbReference>
<dbReference type="SUPFAM" id="SSF54292">
    <property type="entry name" value="2Fe-2S ferredoxin-like"/>
    <property type="match status" value="1"/>
</dbReference>
<gene>
    <name evidence="7" type="ORF">SA2016_3127</name>
</gene>
<feature type="region of interest" description="Disordered" evidence="5">
    <location>
        <begin position="1"/>
        <end position="29"/>
    </location>
</feature>
<dbReference type="PROSITE" id="PS00197">
    <property type="entry name" value="2FE2S_FER_1"/>
    <property type="match status" value="1"/>
</dbReference>
<evidence type="ECO:0000256" key="4">
    <source>
        <dbReference type="ARBA" id="ARBA00023004"/>
    </source>
</evidence>
<protein>
    <submittedName>
        <fullName evidence="7">Aldehyde oxidase</fullName>
    </submittedName>
</protein>